<dbReference type="OrthoDB" id="147801at2"/>
<comment type="caution">
    <text evidence="2">The sequence shown here is derived from an EMBL/GenBank/DDBJ whole genome shotgun (WGS) entry which is preliminary data.</text>
</comment>
<dbReference type="PANTHER" id="PTHR38433">
    <property type="match status" value="1"/>
</dbReference>
<accession>A0A7X2S8N4</accession>
<dbReference type="InterPro" id="IPR012440">
    <property type="entry name" value="DUF1641"/>
</dbReference>
<dbReference type="AlphaFoldDB" id="A0A7X2S8N4"/>
<evidence type="ECO:0000313" key="2">
    <source>
        <dbReference type="EMBL" id="MTH54801.1"/>
    </source>
</evidence>
<keyword evidence="3" id="KW-1185">Reference proteome</keyword>
<name>A0A7X2S8N4_9BACI</name>
<dbReference type="Proteomes" id="UP000434639">
    <property type="component" value="Unassembled WGS sequence"/>
</dbReference>
<reference evidence="2 3" key="1">
    <citation type="journal article" date="2017" name="Int. J. Syst. Evol. Microbiol.">
        <title>Bacillus mangrovi sp. nov., isolated from a sediment sample from a mangrove forest.</title>
        <authorList>
            <person name="Gupta V."/>
            <person name="Singh P.K."/>
            <person name="Korpole S."/>
            <person name="Tanuku N.R.S."/>
            <person name="Pinnaka A.K."/>
        </authorList>
    </citation>
    <scope>NUCLEOTIDE SEQUENCE [LARGE SCALE GENOMIC DNA]</scope>
    <source>
        <strain evidence="2 3">KCTC 33872</strain>
    </source>
</reference>
<gene>
    <name evidence="2" type="ORF">GKZ89_15460</name>
</gene>
<feature type="region of interest" description="Disordered" evidence="1">
    <location>
        <begin position="156"/>
        <end position="178"/>
    </location>
</feature>
<organism evidence="2 3">
    <name type="scientific">Metabacillus mangrovi</name>
    <dbReference type="NCBI Taxonomy" id="1491830"/>
    <lineage>
        <taxon>Bacteria</taxon>
        <taxon>Bacillati</taxon>
        <taxon>Bacillota</taxon>
        <taxon>Bacilli</taxon>
        <taxon>Bacillales</taxon>
        <taxon>Bacillaceae</taxon>
        <taxon>Metabacillus</taxon>
    </lineage>
</organism>
<dbReference type="RefSeq" id="WP_155113311.1">
    <property type="nucleotide sequence ID" value="NZ_WMIB01000018.1"/>
</dbReference>
<proteinExistence type="predicted"/>
<evidence type="ECO:0000256" key="1">
    <source>
        <dbReference type="SAM" id="MobiDB-lite"/>
    </source>
</evidence>
<dbReference type="PANTHER" id="PTHR38433:SF1">
    <property type="entry name" value="DUF1641 DOMAIN-CONTAINING PROTEIN"/>
    <property type="match status" value="1"/>
</dbReference>
<dbReference type="Pfam" id="PF07849">
    <property type="entry name" value="DUF1641"/>
    <property type="match status" value="1"/>
</dbReference>
<protein>
    <submittedName>
        <fullName evidence="2">DUF1641 domain-containing protein</fullName>
    </submittedName>
</protein>
<dbReference type="EMBL" id="WMIB01000018">
    <property type="protein sequence ID" value="MTH54801.1"/>
    <property type="molecule type" value="Genomic_DNA"/>
</dbReference>
<evidence type="ECO:0000313" key="3">
    <source>
        <dbReference type="Proteomes" id="UP000434639"/>
    </source>
</evidence>
<sequence length="178" mass="20314">MAKATTTIKRFELSDEEKRQRDLREVEDALVQNKEAILESLKLMQHMQNKGVLPLLNGLFGQGDKVLQVLVKAIDTPENANAMKNLLLMMGMLGTINVRELEPLMLKVNNGVERVAKEKDTDRKTGYFDIVRSLKDPEINRAVTLLFTFLKGMGEETEHKEKNKPQEAHERVDRGENN</sequence>